<dbReference type="EMBL" id="LJOW01000081">
    <property type="protein sequence ID" value="OBQ42883.1"/>
    <property type="molecule type" value="Genomic_DNA"/>
</dbReference>
<organism evidence="1 2">
    <name type="scientific">Aphanizomenon flos-aquae WA102</name>
    <dbReference type="NCBI Taxonomy" id="1710896"/>
    <lineage>
        <taxon>Bacteria</taxon>
        <taxon>Bacillati</taxon>
        <taxon>Cyanobacteriota</taxon>
        <taxon>Cyanophyceae</taxon>
        <taxon>Nostocales</taxon>
        <taxon>Aphanizomenonaceae</taxon>
        <taxon>Aphanizomenon</taxon>
    </lineage>
</organism>
<proteinExistence type="predicted"/>
<dbReference type="AlphaFoldDB" id="A0A1B7X0L2"/>
<dbReference type="Proteomes" id="UP000092093">
    <property type="component" value="Unassembled WGS sequence"/>
</dbReference>
<comment type="caution">
    <text evidence="1">The sequence shown here is derived from an EMBL/GenBank/DDBJ whole genome shotgun (WGS) entry which is preliminary data.</text>
</comment>
<name>A0A1B7X0L2_APHFL</name>
<evidence type="ECO:0000313" key="2">
    <source>
        <dbReference type="Proteomes" id="UP000092093"/>
    </source>
</evidence>
<gene>
    <name evidence="1" type="ORF">AN484_15460</name>
</gene>
<sequence>MSGRRHPALVGDGVTQGQALKIGLVPDAAAVKRHAVEVRRRRPVEVIARKTSLHRRAVVPDRAEVTQGEVLGLGVGGL</sequence>
<protein>
    <submittedName>
        <fullName evidence="1">Uncharacterized protein</fullName>
    </submittedName>
</protein>
<accession>A0A1B7X0L2</accession>
<reference evidence="1 2" key="1">
    <citation type="submission" date="2015-09" db="EMBL/GenBank/DDBJ databases">
        <title>Aphanizomenon flos-aquae WA102.</title>
        <authorList>
            <person name="Driscoll C."/>
        </authorList>
    </citation>
    <scope>NUCLEOTIDE SEQUENCE [LARGE SCALE GENOMIC DNA]</scope>
    <source>
        <strain evidence="1">WA102</strain>
    </source>
</reference>
<evidence type="ECO:0000313" key="1">
    <source>
        <dbReference type="EMBL" id="OBQ42883.1"/>
    </source>
</evidence>